<dbReference type="GeneID" id="109697890"/>
<evidence type="ECO:0000313" key="12">
    <source>
        <dbReference type="Ensembl" id="ENSCCNP00000006764.1"/>
    </source>
</evidence>
<dbReference type="GO" id="GO:0042742">
    <property type="term" value="P:defense response to bacterium"/>
    <property type="evidence" value="ECO:0007669"/>
    <property type="project" value="UniProtKB-UniRule"/>
</dbReference>
<organism evidence="12">
    <name type="scientific">Castor canadensis</name>
    <name type="common">American beaver</name>
    <dbReference type="NCBI Taxonomy" id="51338"/>
    <lineage>
        <taxon>Eukaryota</taxon>
        <taxon>Metazoa</taxon>
        <taxon>Chordata</taxon>
        <taxon>Craniata</taxon>
        <taxon>Vertebrata</taxon>
        <taxon>Euteleostomi</taxon>
        <taxon>Mammalia</taxon>
        <taxon>Eutheria</taxon>
        <taxon>Euarchontoglires</taxon>
        <taxon>Glires</taxon>
        <taxon>Rodentia</taxon>
        <taxon>Castorimorpha</taxon>
        <taxon>Castoridae</taxon>
        <taxon>Castor</taxon>
    </lineage>
</organism>
<dbReference type="InterPro" id="IPR025933">
    <property type="entry name" value="Beta_defensin_dom"/>
</dbReference>
<keyword evidence="13" id="KW-1185">Reference proteome</keyword>
<evidence type="ECO:0000256" key="3">
    <source>
        <dbReference type="ARBA" id="ARBA00007371"/>
    </source>
</evidence>
<dbReference type="CTD" id="613209"/>
<evidence type="ECO:0000259" key="11">
    <source>
        <dbReference type="Pfam" id="PF13841"/>
    </source>
</evidence>
<comment type="similarity">
    <text evidence="3 10">Belongs to the beta-defensin family.</text>
</comment>
<comment type="function">
    <text evidence="1 10">Has antibacterial activity.</text>
</comment>
<dbReference type="KEGG" id="ccan:109697890"/>
<comment type="subcellular location">
    <subcellularLocation>
        <location evidence="2 10">Secreted</location>
    </subcellularLocation>
</comment>
<evidence type="ECO:0000256" key="2">
    <source>
        <dbReference type="ARBA" id="ARBA00004613"/>
    </source>
</evidence>
<gene>
    <name evidence="12 14" type="primary">Defb135</name>
</gene>
<evidence type="ECO:0000256" key="10">
    <source>
        <dbReference type="RuleBase" id="RU231113"/>
    </source>
</evidence>
<dbReference type="GO" id="GO:0005576">
    <property type="term" value="C:extracellular region"/>
    <property type="evidence" value="ECO:0007669"/>
    <property type="project" value="UniProtKB-SubCell"/>
</dbReference>
<evidence type="ECO:0000256" key="5">
    <source>
        <dbReference type="ARBA" id="ARBA00022529"/>
    </source>
</evidence>
<dbReference type="OrthoDB" id="9534593at2759"/>
<keyword evidence="7 10" id="KW-0211">Defensin</keyword>
<keyword evidence="8 10" id="KW-0044">Antibiotic</keyword>
<evidence type="ECO:0000256" key="6">
    <source>
        <dbReference type="ARBA" id="ARBA00022729"/>
    </source>
</evidence>
<protein>
    <recommendedName>
        <fullName evidence="10">Beta-defensin</fullName>
    </recommendedName>
</protein>
<feature type="chain" id="PRO_5044520440" description="Beta-defensin" evidence="10">
    <location>
        <begin position="23"/>
        <end position="75"/>
    </location>
</feature>
<dbReference type="AlphaFoldDB" id="A0A8C0ZNR2"/>
<reference evidence="12" key="1">
    <citation type="submission" date="2023-09" db="UniProtKB">
        <authorList>
            <consortium name="Ensembl"/>
        </authorList>
    </citation>
    <scope>IDENTIFICATION</scope>
</reference>
<dbReference type="Pfam" id="PF13841">
    <property type="entry name" value="Defensin_beta_2"/>
    <property type="match status" value="1"/>
</dbReference>
<evidence type="ECO:0000313" key="14">
    <source>
        <dbReference type="RefSeq" id="XP_020037372.1"/>
    </source>
</evidence>
<evidence type="ECO:0000256" key="8">
    <source>
        <dbReference type="ARBA" id="ARBA00023022"/>
    </source>
</evidence>
<dbReference type="Ensembl" id="ENSCCNT00000008926.1">
    <property type="protein sequence ID" value="ENSCCNP00000006764.1"/>
    <property type="gene ID" value="ENSCCNG00000007196.1"/>
</dbReference>
<keyword evidence="5 10" id="KW-0929">Antimicrobial</keyword>
<dbReference type="GO" id="GO:0045087">
    <property type="term" value="P:innate immune response"/>
    <property type="evidence" value="ECO:0007669"/>
    <property type="project" value="InterPro"/>
</dbReference>
<evidence type="ECO:0000313" key="13">
    <source>
        <dbReference type="Proteomes" id="UP001732720"/>
    </source>
</evidence>
<dbReference type="PANTHER" id="PTHR15001:SF10">
    <property type="entry name" value="BETA-DEFENSIN 135"/>
    <property type="match status" value="1"/>
</dbReference>
<dbReference type="InterPro" id="IPR050544">
    <property type="entry name" value="Beta-defensin"/>
</dbReference>
<evidence type="ECO:0000256" key="4">
    <source>
        <dbReference type="ARBA" id="ARBA00022525"/>
    </source>
</evidence>
<evidence type="ECO:0000256" key="9">
    <source>
        <dbReference type="ARBA" id="ARBA00023157"/>
    </source>
</evidence>
<accession>A0A8C0ZNR2</accession>
<keyword evidence="4 10" id="KW-0964">Secreted</keyword>
<evidence type="ECO:0000256" key="1">
    <source>
        <dbReference type="ARBA" id="ARBA00002878"/>
    </source>
</evidence>
<keyword evidence="6 10" id="KW-0732">Signal</keyword>
<feature type="signal peptide" evidence="10">
    <location>
        <begin position="1"/>
        <end position="22"/>
    </location>
</feature>
<dbReference type="Proteomes" id="UP001732720">
    <property type="component" value="Chromosome 14"/>
</dbReference>
<feature type="domain" description="Beta-defensin" evidence="11">
    <location>
        <begin position="34"/>
        <end position="63"/>
    </location>
</feature>
<reference evidence="14" key="2">
    <citation type="submission" date="2025-04" db="UniProtKB">
        <authorList>
            <consortium name="RefSeq"/>
        </authorList>
    </citation>
    <scope>IDENTIFICATION</scope>
    <source>
        <tissue evidence="14">Leukocyte</tissue>
    </source>
</reference>
<keyword evidence="9" id="KW-1015">Disulfide bond</keyword>
<sequence>MRSLLLVLVLLVMLSYVPPVKSGPNSYIRRAFSSCWRTKGICKVKCSGSEIYHTFCESIYLCCINKKDLPVLVGK</sequence>
<evidence type="ECO:0000256" key="7">
    <source>
        <dbReference type="ARBA" id="ARBA00022940"/>
    </source>
</evidence>
<dbReference type="RefSeq" id="XP_020037372.1">
    <property type="nucleotide sequence ID" value="XM_020181783.1"/>
</dbReference>
<dbReference type="PANTHER" id="PTHR15001">
    <property type="entry name" value="BETA-DEFENSIN 123-RELATED"/>
    <property type="match status" value="1"/>
</dbReference>
<name>A0A8C0ZNR2_CASCN</name>
<proteinExistence type="inferred from homology"/>